<dbReference type="Gene3D" id="2.40.500.10">
    <property type="entry name" value="Upper collar protein gp10 (connector protein)"/>
    <property type="match status" value="2"/>
</dbReference>
<dbReference type="Pfam" id="PF05352">
    <property type="entry name" value="Phage_connector"/>
    <property type="match status" value="1"/>
</dbReference>
<dbReference type="InterPro" id="IPR036199">
    <property type="entry name" value="Gp10_sf"/>
</dbReference>
<organism evidence="1">
    <name type="scientific">Podoviridae sp. ctrfz10</name>
    <dbReference type="NCBI Taxonomy" id="2827749"/>
    <lineage>
        <taxon>Viruses</taxon>
        <taxon>Duplodnaviria</taxon>
        <taxon>Heunggongvirae</taxon>
        <taxon>Uroviricota</taxon>
        <taxon>Caudoviricetes</taxon>
    </lineage>
</organism>
<dbReference type="EMBL" id="BK032779">
    <property type="protein sequence ID" value="DAF59923.1"/>
    <property type="molecule type" value="Genomic_DNA"/>
</dbReference>
<proteinExistence type="predicted"/>
<protein>
    <submittedName>
        <fullName evidence="1">Upper collar protein</fullName>
    </submittedName>
</protein>
<reference evidence="1" key="1">
    <citation type="journal article" date="2021" name="Proc. Natl. Acad. Sci. U.S.A.">
        <title>A Catalog of Tens of Thousands of Viruses from Human Metagenomes Reveals Hidden Associations with Chronic Diseases.</title>
        <authorList>
            <person name="Tisza M.J."/>
            <person name="Buck C.B."/>
        </authorList>
    </citation>
    <scope>NUCLEOTIDE SEQUENCE</scope>
    <source>
        <strain evidence="1">Ctrfz10</strain>
    </source>
</reference>
<name>A0A8S5TA71_9CAUD</name>
<sequence>MSRNQYNPHEVMSRFIPRNHIGLGNMRTAGYYDKLSEWCMARFEWEGLPESIDVRFVEKQLYYGGLVVLYWDGRYDDWVMAAAAPSGPLDLYGNATSYTTYAPPPYVSLQLPKEECVAVWGTNSRRGIADQMLDFAARLGDVTTTLEILTKNLRVTKIITCPEGQKQTYANLLRDWDQGAPVIFGYPELNYDNVIGTLDMQIQPAYLEQTRKEWQHLWREALTFMGITSVDETKKERLVADEASSRDGQVIAARNSFNKPRQQAVEEMNRKFGLDVKVSWAFDENVIPDLTFKAETNAAENGKAGLNV</sequence>
<dbReference type="InterPro" id="IPR008016">
    <property type="entry name" value="Gp10"/>
</dbReference>
<dbReference type="SUPFAM" id="SSF56826">
    <property type="entry name" value="Upper collar protein gp10 (connector protein)"/>
    <property type="match status" value="1"/>
</dbReference>
<accession>A0A8S5TA71</accession>
<evidence type="ECO:0000313" key="1">
    <source>
        <dbReference type="EMBL" id="DAF59923.1"/>
    </source>
</evidence>